<evidence type="ECO:0000256" key="2">
    <source>
        <dbReference type="ARBA" id="ARBA00022679"/>
    </source>
</evidence>
<evidence type="ECO:0000256" key="4">
    <source>
        <dbReference type="SAM" id="Phobius"/>
    </source>
</evidence>
<evidence type="ECO:0000256" key="1">
    <source>
        <dbReference type="ARBA" id="ARBA00008655"/>
    </source>
</evidence>
<keyword evidence="4" id="KW-0812">Transmembrane</keyword>
<evidence type="ECO:0000313" key="6">
    <source>
        <dbReference type="EMBL" id="KJE92685.1"/>
    </source>
</evidence>
<dbReference type="CDD" id="cd07990">
    <property type="entry name" value="LPLAT_LCLAT1-like"/>
    <property type="match status" value="1"/>
</dbReference>
<keyword evidence="2 6" id="KW-0808">Transferase</keyword>
<dbReference type="STRING" id="595528.A0A0D2WNI6"/>
<dbReference type="EMBL" id="KE346364">
    <property type="protein sequence ID" value="KJE92685.1"/>
    <property type="molecule type" value="Genomic_DNA"/>
</dbReference>
<dbReference type="SMART" id="SM00563">
    <property type="entry name" value="PlsC"/>
    <property type="match status" value="1"/>
</dbReference>
<evidence type="ECO:0000256" key="3">
    <source>
        <dbReference type="ARBA" id="ARBA00023315"/>
    </source>
</evidence>
<dbReference type="SUPFAM" id="SSF69593">
    <property type="entry name" value="Glycerol-3-phosphate (1)-acyltransferase"/>
    <property type="match status" value="1"/>
</dbReference>
<dbReference type="InParanoid" id="A0A0D2WNI6"/>
<evidence type="ECO:0000313" key="7">
    <source>
        <dbReference type="Proteomes" id="UP000008743"/>
    </source>
</evidence>
<dbReference type="PANTHER" id="PTHR10983">
    <property type="entry name" value="1-ACYLGLYCEROL-3-PHOSPHATE ACYLTRANSFERASE-RELATED"/>
    <property type="match status" value="1"/>
</dbReference>
<keyword evidence="7" id="KW-1185">Reference proteome</keyword>
<accession>A0A0D2WNI6</accession>
<name>A0A0D2WNI6_CAPO3</name>
<reference evidence="7" key="1">
    <citation type="submission" date="2011-02" db="EMBL/GenBank/DDBJ databases">
        <title>The Genome Sequence of Capsaspora owczarzaki ATCC 30864.</title>
        <authorList>
            <person name="Russ C."/>
            <person name="Cuomo C."/>
            <person name="Burger G."/>
            <person name="Gray M.W."/>
            <person name="Holland P.W.H."/>
            <person name="King N."/>
            <person name="Lang F.B.F."/>
            <person name="Roger A.J."/>
            <person name="Ruiz-Trillo I."/>
            <person name="Young S.K."/>
            <person name="Zeng Q."/>
            <person name="Gargeya S."/>
            <person name="Alvarado L."/>
            <person name="Berlin A."/>
            <person name="Chapman S.B."/>
            <person name="Chen Z."/>
            <person name="Freedman E."/>
            <person name="Gellesch M."/>
            <person name="Goldberg J."/>
            <person name="Griggs A."/>
            <person name="Gujja S."/>
            <person name="Heilman E."/>
            <person name="Heiman D."/>
            <person name="Howarth C."/>
            <person name="Mehta T."/>
            <person name="Neiman D."/>
            <person name="Pearson M."/>
            <person name="Roberts A."/>
            <person name="Saif S."/>
            <person name="Shea T."/>
            <person name="Shenoy N."/>
            <person name="Sisk P."/>
            <person name="Stolte C."/>
            <person name="Sykes S."/>
            <person name="White J."/>
            <person name="Yandava C."/>
            <person name="Haas B."/>
            <person name="Nusbaum C."/>
            <person name="Birren B."/>
        </authorList>
    </citation>
    <scope>NUCLEOTIDE SEQUENCE</scope>
    <source>
        <strain evidence="7">ATCC 30864</strain>
    </source>
</reference>
<keyword evidence="3 6" id="KW-0012">Acyltransferase</keyword>
<dbReference type="GO" id="GO:0005783">
    <property type="term" value="C:endoplasmic reticulum"/>
    <property type="evidence" value="ECO:0007669"/>
    <property type="project" value="TreeGrafter"/>
</dbReference>
<sequence>MAALLRHIGGTVVGAAPLAVAFACAPSFTMLWSVMRVATAPLPIRVFERCDVVLYDLYQSFVSFFYEHWAGVRLVFHGDVLPSSAQAATIVPLTADGTKPLLEVQAHGAAAVGNAGAASAAATATAATGAPEAENVLYMSNHQCAADWVMVDLIALRHGALGRIRYMMKRSLRLLPLYGWYFAMHSCVFVRKNWNHDQRGLLVVLDRFRSRNMPIWLVVFPEGTRFEPTQKPAILERSKLYCAERGWPQFEQVLPPRINGFRGCVNGLRNHIDAVYDVTVMYSTSNDLASGRTVRDRTPSMLDLLARRYKRIDIHIRRHPVEALPMSDEGIEQWLVDRFQEKNNRIKSFLENGTFAIPEDEHATFVLPQLVREERVNPWRTFFKSVLLVATLVPFVALEKGRKILFYFCTVGTLAGMAVSSRY</sequence>
<keyword evidence="4" id="KW-0472">Membrane</keyword>
<dbReference type="GO" id="GO:0036149">
    <property type="term" value="P:phosphatidylinositol acyl-chain remodeling"/>
    <property type="evidence" value="ECO:0007669"/>
    <property type="project" value="TreeGrafter"/>
</dbReference>
<feature type="transmembrane region" description="Helical" evidence="4">
    <location>
        <begin position="12"/>
        <end position="35"/>
    </location>
</feature>
<comment type="similarity">
    <text evidence="1">Belongs to the 1-acyl-sn-glycerol-3-phosphate acyltransferase family.</text>
</comment>
<dbReference type="Pfam" id="PF16076">
    <property type="entry name" value="Acyltransf_C"/>
    <property type="match status" value="1"/>
</dbReference>
<feature type="domain" description="Phospholipid/glycerol acyltransferase" evidence="5">
    <location>
        <begin position="136"/>
        <end position="261"/>
    </location>
</feature>
<protein>
    <submittedName>
        <fullName evidence="6">1-acylglycerol-3-phosphate O-acyltransferase</fullName>
    </submittedName>
</protein>
<dbReference type="Pfam" id="PF01553">
    <property type="entry name" value="Acyltransferase"/>
    <property type="match status" value="1"/>
</dbReference>
<dbReference type="Proteomes" id="UP000008743">
    <property type="component" value="Unassembled WGS sequence"/>
</dbReference>
<dbReference type="PANTHER" id="PTHR10983:SF73">
    <property type="entry name" value="1-ACYL-SN-GLYCEROL-3-PHOSPHATE ACYLTRANSFERASE EPSILON"/>
    <property type="match status" value="1"/>
</dbReference>
<evidence type="ECO:0000259" key="5">
    <source>
        <dbReference type="SMART" id="SM00563"/>
    </source>
</evidence>
<dbReference type="InterPro" id="IPR002123">
    <property type="entry name" value="Plipid/glycerol_acylTrfase"/>
</dbReference>
<dbReference type="InterPro" id="IPR032098">
    <property type="entry name" value="Acyltransf_C"/>
</dbReference>
<dbReference type="PhylomeDB" id="A0A0D2WNI6"/>
<dbReference type="AlphaFoldDB" id="A0A0D2WNI6"/>
<keyword evidence="4" id="KW-1133">Transmembrane helix</keyword>
<dbReference type="OrthoDB" id="189226at2759"/>
<organism evidence="6 7">
    <name type="scientific">Capsaspora owczarzaki (strain ATCC 30864)</name>
    <dbReference type="NCBI Taxonomy" id="595528"/>
    <lineage>
        <taxon>Eukaryota</taxon>
        <taxon>Filasterea</taxon>
        <taxon>Capsaspora</taxon>
    </lineage>
</organism>
<dbReference type="GO" id="GO:0016746">
    <property type="term" value="F:acyltransferase activity"/>
    <property type="evidence" value="ECO:0007669"/>
    <property type="project" value="UniProtKB-KW"/>
</dbReference>
<proteinExistence type="inferred from homology"/>
<gene>
    <name evidence="6" type="ORF">CAOG_003602</name>
</gene>
<dbReference type="eggNOG" id="KOG1505">
    <property type="taxonomic scope" value="Eukaryota"/>
</dbReference>
<dbReference type="PROSITE" id="PS51257">
    <property type="entry name" value="PROKAR_LIPOPROTEIN"/>
    <property type="match status" value="1"/>
</dbReference>